<evidence type="ECO:0000259" key="10">
    <source>
        <dbReference type="PROSITE" id="PS50048"/>
    </source>
</evidence>
<dbReference type="CDD" id="cd00067">
    <property type="entry name" value="GAL4"/>
    <property type="match status" value="1"/>
</dbReference>
<comment type="subcellular location">
    <subcellularLocation>
        <location evidence="1">Nucleus</location>
    </subcellularLocation>
</comment>
<gene>
    <name evidence="11" type="ORF">BD289DRAFT_435625</name>
</gene>
<dbReference type="STRING" id="2025994.A0A2T3A695"/>
<evidence type="ECO:0000256" key="1">
    <source>
        <dbReference type="ARBA" id="ARBA00004123"/>
    </source>
</evidence>
<organism evidence="11 12">
    <name type="scientific">Coniella lustricola</name>
    <dbReference type="NCBI Taxonomy" id="2025994"/>
    <lineage>
        <taxon>Eukaryota</taxon>
        <taxon>Fungi</taxon>
        <taxon>Dikarya</taxon>
        <taxon>Ascomycota</taxon>
        <taxon>Pezizomycotina</taxon>
        <taxon>Sordariomycetes</taxon>
        <taxon>Sordariomycetidae</taxon>
        <taxon>Diaporthales</taxon>
        <taxon>Schizoparmaceae</taxon>
        <taxon>Coniella</taxon>
    </lineage>
</organism>
<keyword evidence="12" id="KW-1185">Reference proteome</keyword>
<evidence type="ECO:0000256" key="5">
    <source>
        <dbReference type="ARBA" id="ARBA00023125"/>
    </source>
</evidence>
<proteinExistence type="predicted"/>
<evidence type="ECO:0000256" key="8">
    <source>
        <dbReference type="SAM" id="MobiDB-lite"/>
    </source>
</evidence>
<dbReference type="Proteomes" id="UP000241462">
    <property type="component" value="Unassembled WGS sequence"/>
</dbReference>
<dbReference type="Gene3D" id="4.10.240.10">
    <property type="entry name" value="Zn(2)-C6 fungal-type DNA-binding domain"/>
    <property type="match status" value="1"/>
</dbReference>
<name>A0A2T3A695_9PEZI</name>
<evidence type="ECO:0000256" key="4">
    <source>
        <dbReference type="ARBA" id="ARBA00023015"/>
    </source>
</evidence>
<protein>
    <recommendedName>
        <fullName evidence="10">Zn(2)-C6 fungal-type domain-containing protein</fullName>
    </recommendedName>
</protein>
<dbReference type="PROSITE" id="PS00463">
    <property type="entry name" value="ZN2_CY6_FUNGAL_1"/>
    <property type="match status" value="1"/>
</dbReference>
<dbReference type="PANTHER" id="PTHR31313:SF81">
    <property type="entry name" value="TY1 ENHANCER ACTIVATOR"/>
    <property type="match status" value="1"/>
</dbReference>
<evidence type="ECO:0000313" key="11">
    <source>
        <dbReference type="EMBL" id="PSR83625.1"/>
    </source>
</evidence>
<dbReference type="GO" id="GO:0005634">
    <property type="term" value="C:nucleus"/>
    <property type="evidence" value="ECO:0007669"/>
    <property type="project" value="UniProtKB-SubCell"/>
</dbReference>
<dbReference type="InterPro" id="IPR001138">
    <property type="entry name" value="Zn2Cys6_DnaBD"/>
</dbReference>
<evidence type="ECO:0000256" key="6">
    <source>
        <dbReference type="ARBA" id="ARBA00023163"/>
    </source>
</evidence>
<keyword evidence="6" id="KW-0804">Transcription</keyword>
<dbReference type="OrthoDB" id="2740448at2759"/>
<evidence type="ECO:0000256" key="7">
    <source>
        <dbReference type="ARBA" id="ARBA00023242"/>
    </source>
</evidence>
<keyword evidence="2" id="KW-0479">Metal-binding</keyword>
<dbReference type="SMART" id="SM00066">
    <property type="entry name" value="GAL4"/>
    <property type="match status" value="1"/>
</dbReference>
<reference evidence="11 12" key="1">
    <citation type="journal article" date="2018" name="Mycol. Prog.">
        <title>Coniella lustricola, a new species from submerged detritus.</title>
        <authorList>
            <person name="Raudabaugh D.B."/>
            <person name="Iturriaga T."/>
            <person name="Carver A."/>
            <person name="Mondo S."/>
            <person name="Pangilinan J."/>
            <person name="Lipzen A."/>
            <person name="He G."/>
            <person name="Amirebrahimi M."/>
            <person name="Grigoriev I.V."/>
            <person name="Miller A.N."/>
        </authorList>
    </citation>
    <scope>NUCLEOTIDE SEQUENCE [LARGE SCALE GENOMIC DNA]</scope>
    <source>
        <strain evidence="11 12">B22-T-1</strain>
    </source>
</reference>
<accession>A0A2T3A695</accession>
<dbReference type="Pfam" id="PF00172">
    <property type="entry name" value="Zn_clus"/>
    <property type="match status" value="1"/>
</dbReference>
<keyword evidence="7" id="KW-0539">Nucleus</keyword>
<feature type="region of interest" description="Disordered" evidence="8">
    <location>
        <begin position="302"/>
        <end position="322"/>
    </location>
</feature>
<evidence type="ECO:0000256" key="9">
    <source>
        <dbReference type="SAM" id="Phobius"/>
    </source>
</evidence>
<keyword evidence="9" id="KW-1133">Transmembrane helix</keyword>
<dbReference type="SUPFAM" id="SSF57701">
    <property type="entry name" value="Zn2/Cys6 DNA-binding domain"/>
    <property type="match status" value="1"/>
</dbReference>
<evidence type="ECO:0000256" key="2">
    <source>
        <dbReference type="ARBA" id="ARBA00022723"/>
    </source>
</evidence>
<dbReference type="PANTHER" id="PTHR31313">
    <property type="entry name" value="TY1 ENHANCER ACTIVATOR"/>
    <property type="match status" value="1"/>
</dbReference>
<feature type="domain" description="Zn(2)-C6 fungal-type" evidence="10">
    <location>
        <begin position="92"/>
        <end position="122"/>
    </location>
</feature>
<dbReference type="PROSITE" id="PS50048">
    <property type="entry name" value="ZN2_CY6_FUNGAL_2"/>
    <property type="match status" value="1"/>
</dbReference>
<keyword evidence="5" id="KW-0238">DNA-binding</keyword>
<dbReference type="InParanoid" id="A0A2T3A695"/>
<dbReference type="AlphaFoldDB" id="A0A2T3A695"/>
<dbReference type="GO" id="GO:0000981">
    <property type="term" value="F:DNA-binding transcription factor activity, RNA polymerase II-specific"/>
    <property type="evidence" value="ECO:0007669"/>
    <property type="project" value="InterPro"/>
</dbReference>
<keyword evidence="9" id="KW-0472">Membrane</keyword>
<sequence length="555" mass="61442">MYCICHLLLHPSLDILLCCRCDVSPHPWTVRRAVGHPLNESEPRIALIIVAIPTVIKLIIIYMTMLALAGNQDSESPTTSTPATGNRKKRIACDNCHSSKVRCTGESSGCQRCERGHKICHYSESNMGRIPAGGGVNKRRKPSNIPHIDTALHVFSTTRAAREHQRSVDSTYESIASSTGLLDDQQQLAPLTVLSEDRARSNHVLDDSMNVWNGACDALSQQQQKQQQQQNFKHAIRLENNSSELSNLAFTDPLLSTLDDGIEFSDIAFSEIDDDNGHFETEEYSPLDMGFDRFSVAPSPSCLSEPIAAEDHSQHPVSEQKPAQQLQLQTTQPLNAPVVSITSENCQLDSNFESTSQVADYMSSALSSDSIRYWTTQLQALFSMLQKSPVPLDGTLHQSSQLLPCAIKTLRSLPQFVTDENSSSSAMTIVLLILYCLTQTVTLFESCVPPMLAAGGRLSSTNATSGVSQGHLSLRLGEYHVDRKAQQALQMHIVSRRLSSMLQVSKLIRNTLSRLEYGVNVSKRTYDLLLEDLYVRTVTLVHQMKQARGALKLFM</sequence>
<evidence type="ECO:0000256" key="3">
    <source>
        <dbReference type="ARBA" id="ARBA00022833"/>
    </source>
</evidence>
<keyword evidence="4" id="KW-0805">Transcription regulation</keyword>
<dbReference type="InterPro" id="IPR051615">
    <property type="entry name" value="Transcr_Regulatory_Elem"/>
</dbReference>
<keyword evidence="9" id="KW-0812">Transmembrane</keyword>
<dbReference type="EMBL" id="KZ678457">
    <property type="protein sequence ID" value="PSR83625.1"/>
    <property type="molecule type" value="Genomic_DNA"/>
</dbReference>
<dbReference type="GO" id="GO:0008270">
    <property type="term" value="F:zinc ion binding"/>
    <property type="evidence" value="ECO:0007669"/>
    <property type="project" value="InterPro"/>
</dbReference>
<dbReference type="GO" id="GO:0003677">
    <property type="term" value="F:DNA binding"/>
    <property type="evidence" value="ECO:0007669"/>
    <property type="project" value="UniProtKB-KW"/>
</dbReference>
<keyword evidence="3" id="KW-0862">Zinc</keyword>
<evidence type="ECO:0000313" key="12">
    <source>
        <dbReference type="Proteomes" id="UP000241462"/>
    </source>
</evidence>
<feature type="transmembrane region" description="Helical" evidence="9">
    <location>
        <begin position="45"/>
        <end position="69"/>
    </location>
</feature>
<dbReference type="InterPro" id="IPR036864">
    <property type="entry name" value="Zn2-C6_fun-type_DNA-bd_sf"/>
</dbReference>